<comment type="caution">
    <text evidence="3">The sequence shown here is derived from an EMBL/GenBank/DDBJ whole genome shotgun (WGS) entry which is preliminary data.</text>
</comment>
<reference evidence="3 4" key="1">
    <citation type="submission" date="2018-03" db="EMBL/GenBank/DDBJ databases">
        <title>Genomic Encyclopedia of Archaeal and Bacterial Type Strains, Phase II (KMG-II): from individual species to whole genera.</title>
        <authorList>
            <person name="Goeker M."/>
        </authorList>
    </citation>
    <scope>NUCLEOTIDE SEQUENCE [LARGE SCALE GENOMIC DNA]</scope>
    <source>
        <strain evidence="3 4">DSM 100065</strain>
    </source>
</reference>
<dbReference type="SUPFAM" id="SSF53271">
    <property type="entry name" value="PRTase-like"/>
    <property type="match status" value="1"/>
</dbReference>
<keyword evidence="3" id="KW-0328">Glycosyltransferase</keyword>
<evidence type="ECO:0000256" key="1">
    <source>
        <dbReference type="ARBA" id="ARBA00008007"/>
    </source>
</evidence>
<dbReference type="Proteomes" id="UP000237752">
    <property type="component" value="Unassembled WGS sequence"/>
</dbReference>
<feature type="domain" description="Phosphoribosyltransferase" evidence="2">
    <location>
        <begin position="187"/>
        <end position="232"/>
    </location>
</feature>
<dbReference type="PANTHER" id="PTHR47505">
    <property type="entry name" value="DNA UTILIZATION PROTEIN YHGH"/>
    <property type="match status" value="1"/>
</dbReference>
<dbReference type="CDD" id="cd06223">
    <property type="entry name" value="PRTases_typeI"/>
    <property type="match status" value="1"/>
</dbReference>
<dbReference type="PANTHER" id="PTHR47505:SF1">
    <property type="entry name" value="DNA UTILIZATION PROTEIN YHGH"/>
    <property type="match status" value="1"/>
</dbReference>
<evidence type="ECO:0000313" key="3">
    <source>
        <dbReference type="EMBL" id="PRZ38588.1"/>
    </source>
</evidence>
<sequence length="240" mass="25330">MHQSELFDALVDLVLPRDCIGCGQPRHRLCESCIEAAADLAIHVPTPTPVGFPTCVSFGEYAGSLRQAIIAVKEHGRRDLVRPLAALLQDAVDAVRPVIGTPAYVVPIPSTPAAARARGGDHMLRIARALNSTPARLGSDRFARLLPAGPLPIARVLVPPKKAADAVGLGRLERVATRRHAFTVRRDARSLVRGAHLILIDDLVTSGATLTAAAEVLRAGGAESVRAATIAATVRLNGRS</sequence>
<keyword evidence="3" id="KW-0808">Transferase</keyword>
<dbReference type="Pfam" id="PF00156">
    <property type="entry name" value="Pribosyltran"/>
    <property type="match status" value="1"/>
</dbReference>
<dbReference type="InterPro" id="IPR051910">
    <property type="entry name" value="ComF/GntX_DNA_util-trans"/>
</dbReference>
<dbReference type="EMBL" id="PVUE01000020">
    <property type="protein sequence ID" value="PRZ38588.1"/>
    <property type="molecule type" value="Genomic_DNA"/>
</dbReference>
<comment type="similarity">
    <text evidence="1">Belongs to the ComF/GntX family.</text>
</comment>
<gene>
    <name evidence="3" type="ORF">CLV47_12055</name>
</gene>
<keyword evidence="4" id="KW-1185">Reference proteome</keyword>
<accession>A0A2T0ZR47</accession>
<evidence type="ECO:0000259" key="2">
    <source>
        <dbReference type="Pfam" id="PF00156"/>
    </source>
</evidence>
<dbReference type="InterPro" id="IPR029057">
    <property type="entry name" value="PRTase-like"/>
</dbReference>
<dbReference type="InterPro" id="IPR000836">
    <property type="entry name" value="PRTase_dom"/>
</dbReference>
<name>A0A2T0ZR47_9ACTN</name>
<dbReference type="GO" id="GO:0016757">
    <property type="term" value="F:glycosyltransferase activity"/>
    <property type="evidence" value="ECO:0007669"/>
    <property type="project" value="UniProtKB-KW"/>
</dbReference>
<proteinExistence type="inferred from homology"/>
<dbReference type="OrthoDB" id="5244859at2"/>
<organism evidence="3 4">
    <name type="scientific">Antricoccus suffuscus</name>
    <dbReference type="NCBI Taxonomy" id="1629062"/>
    <lineage>
        <taxon>Bacteria</taxon>
        <taxon>Bacillati</taxon>
        <taxon>Actinomycetota</taxon>
        <taxon>Actinomycetes</taxon>
        <taxon>Geodermatophilales</taxon>
        <taxon>Antricoccaceae</taxon>
        <taxon>Antricoccus</taxon>
    </lineage>
</organism>
<evidence type="ECO:0000313" key="4">
    <source>
        <dbReference type="Proteomes" id="UP000237752"/>
    </source>
</evidence>
<dbReference type="RefSeq" id="WP_106350591.1">
    <property type="nucleotide sequence ID" value="NZ_PVUE01000020.1"/>
</dbReference>
<dbReference type="Gene3D" id="3.40.50.2020">
    <property type="match status" value="1"/>
</dbReference>
<dbReference type="AlphaFoldDB" id="A0A2T0ZR47"/>
<protein>
    <submittedName>
        <fullName evidence="3">Putative amidophosphoribosyltransferase</fullName>
    </submittedName>
</protein>